<comment type="similarity">
    <text evidence="1 4">Belongs to the inositol phosphokinase (IPK) family.</text>
</comment>
<dbReference type="InterPro" id="IPR005522">
    <property type="entry name" value="IPK"/>
</dbReference>
<sequence>MENFNYIMRDQEIRESSSEDCASAILESHGPNKDVREMYPFNHQVGGHSQMLLLEPDTLCKPLIQQELHFYLNVPREMKHFTPRYKGVIQVSELDNRSVIVRSTKHKDISTKDQCSLKMREVSRKFKWNAEEKFRVKVYNCEDEVMLLQGSYSHYWGDHNAHSYKLNQKHFLLLENVTYRFRRPCILDLKMGTRQHGDDASEEKRHRQIAKCASSTSSVLGVRVCGMQVYQADCQAFLWKDKYYGRSLDESGFQNTLFQFFHNGFTLRVGVIDTVIEKLQELRRAVEKQHSFRFYSSSLLIIYEGCGEDEGETEDLLEDGLEMPLVKNNPCQSESFIVRRNCIKKKYAEEDSMTKQQDMERFYSSVDVRMIDFAHTTHEGYEGDTDVHRGPDKGYLFGLDNLVRLLLEVQGMWQESNLK</sequence>
<gene>
    <name evidence="6" type="primary">LOC106469792</name>
</gene>
<keyword evidence="5" id="KW-1185">Reference proteome</keyword>
<dbReference type="Proteomes" id="UP000694941">
    <property type="component" value="Unplaced"/>
</dbReference>
<dbReference type="PANTHER" id="PTHR12400:SF21">
    <property type="entry name" value="KINASE"/>
    <property type="match status" value="1"/>
</dbReference>
<dbReference type="RefSeq" id="XP_013785756.1">
    <property type="nucleotide sequence ID" value="XM_013930302.2"/>
</dbReference>
<evidence type="ECO:0000313" key="6">
    <source>
        <dbReference type="RefSeq" id="XP_013785756.1"/>
    </source>
</evidence>
<proteinExistence type="inferred from homology"/>
<organism evidence="5 6">
    <name type="scientific">Limulus polyphemus</name>
    <name type="common">Atlantic horseshoe crab</name>
    <dbReference type="NCBI Taxonomy" id="6850"/>
    <lineage>
        <taxon>Eukaryota</taxon>
        <taxon>Metazoa</taxon>
        <taxon>Ecdysozoa</taxon>
        <taxon>Arthropoda</taxon>
        <taxon>Chelicerata</taxon>
        <taxon>Merostomata</taxon>
        <taxon>Xiphosura</taxon>
        <taxon>Limulidae</taxon>
        <taxon>Limulus</taxon>
    </lineage>
</organism>
<evidence type="ECO:0000256" key="3">
    <source>
        <dbReference type="ARBA" id="ARBA00022777"/>
    </source>
</evidence>
<keyword evidence="2 4" id="KW-0808">Transferase</keyword>
<reference evidence="6" key="1">
    <citation type="submission" date="2025-08" db="UniProtKB">
        <authorList>
            <consortium name="RefSeq"/>
        </authorList>
    </citation>
    <scope>IDENTIFICATION</scope>
    <source>
        <tissue evidence="6">Muscle</tissue>
    </source>
</reference>
<protein>
    <recommendedName>
        <fullName evidence="4">Kinase</fullName>
        <ecNumber evidence="4">2.7.-.-</ecNumber>
    </recommendedName>
</protein>
<dbReference type="InterPro" id="IPR038286">
    <property type="entry name" value="IPK_sf"/>
</dbReference>
<dbReference type="GeneID" id="106469792"/>
<keyword evidence="3 4" id="KW-0418">Kinase</keyword>
<evidence type="ECO:0000313" key="5">
    <source>
        <dbReference type="Proteomes" id="UP000694941"/>
    </source>
</evidence>
<evidence type="ECO:0000256" key="2">
    <source>
        <dbReference type="ARBA" id="ARBA00022679"/>
    </source>
</evidence>
<dbReference type="Pfam" id="PF03770">
    <property type="entry name" value="IPK"/>
    <property type="match status" value="1"/>
</dbReference>
<evidence type="ECO:0000256" key="1">
    <source>
        <dbReference type="ARBA" id="ARBA00007374"/>
    </source>
</evidence>
<dbReference type="SUPFAM" id="SSF56104">
    <property type="entry name" value="SAICAR synthase-like"/>
    <property type="match status" value="1"/>
</dbReference>
<accession>A0ABM1BNU5</accession>
<evidence type="ECO:0000256" key="4">
    <source>
        <dbReference type="RuleBase" id="RU363090"/>
    </source>
</evidence>
<dbReference type="EC" id="2.7.-.-" evidence="4"/>
<name>A0ABM1BNU5_LIMPO</name>
<dbReference type="PANTHER" id="PTHR12400">
    <property type="entry name" value="INOSITOL POLYPHOSPHATE KINASE"/>
    <property type="match status" value="1"/>
</dbReference>
<dbReference type="Gene3D" id="3.30.470.160">
    <property type="entry name" value="Inositol polyphosphate kinase"/>
    <property type="match status" value="1"/>
</dbReference>